<dbReference type="Pfam" id="PF00067">
    <property type="entry name" value="p450"/>
    <property type="match status" value="1"/>
</dbReference>
<evidence type="ECO:0000256" key="1">
    <source>
        <dbReference type="ARBA" id="ARBA00010617"/>
    </source>
</evidence>
<dbReference type="GO" id="GO:0004497">
    <property type="term" value="F:monooxygenase activity"/>
    <property type="evidence" value="ECO:0007669"/>
    <property type="project" value="InterPro"/>
</dbReference>
<dbReference type="GO" id="GO:0016705">
    <property type="term" value="F:oxidoreductase activity, acting on paired donors, with incorporation or reduction of molecular oxygen"/>
    <property type="evidence" value="ECO:0007669"/>
    <property type="project" value="InterPro"/>
</dbReference>
<proteinExistence type="inferred from homology"/>
<dbReference type="OrthoDB" id="1470350at2759"/>
<accession>A0A8H3EKK4</accession>
<dbReference type="PANTHER" id="PTHR24305:SF166">
    <property type="entry name" value="CYTOCHROME P450 12A4, MITOCHONDRIAL-RELATED"/>
    <property type="match status" value="1"/>
</dbReference>
<dbReference type="InterPro" id="IPR036396">
    <property type="entry name" value="Cyt_P450_sf"/>
</dbReference>
<sequence>MVSVGDPKEIGTIYGFKQSWRKSNFYRALLMKARNKPVEGIFATQSETIHRNLKRPVSGAYSMSNLVSFEPYVDTTMRVLCNQLEARFTNADGLRPTPCNMSEWLQMFAFDVIGELTFSKRFGFLERGEDVDGIMAGLWNTFKKTSLVSQMPWLEYFWTNNPVLRQFRGNGKSPGVEFAMARVQERKALERGELEKEWEVNSRDFLSRFMEIEAKDKNVPREALLVWTSSNITAGSDTTAIFLRAILHQLLTHPSTLKTLLAELDKAASDGQLDDLALWKQTNGLPYLTACINEAGRLHPPFGLPFEREVPPEGAVVCGQFLKGGTVVGMSAWVTHRDWKTFGEDCDEWRPERWLCDPDERKRMEAALLTIVFGEEHLSSGDL</sequence>
<name>A0A8H3EKK4_9LECA</name>
<dbReference type="Gene3D" id="1.10.630.10">
    <property type="entry name" value="Cytochrome P450"/>
    <property type="match status" value="1"/>
</dbReference>
<dbReference type="AlphaFoldDB" id="A0A8H3EKK4"/>
<dbReference type="InterPro" id="IPR001128">
    <property type="entry name" value="Cyt_P450"/>
</dbReference>
<dbReference type="InterPro" id="IPR050121">
    <property type="entry name" value="Cytochrome_P450_monoxygenase"/>
</dbReference>
<dbReference type="GO" id="GO:0005506">
    <property type="term" value="F:iron ion binding"/>
    <property type="evidence" value="ECO:0007669"/>
    <property type="project" value="InterPro"/>
</dbReference>
<dbReference type="Proteomes" id="UP000664534">
    <property type="component" value="Unassembled WGS sequence"/>
</dbReference>
<dbReference type="CDD" id="cd11060">
    <property type="entry name" value="CYP57A1-like"/>
    <property type="match status" value="1"/>
</dbReference>
<evidence type="ECO:0000313" key="2">
    <source>
        <dbReference type="EMBL" id="CAF9907275.1"/>
    </source>
</evidence>
<evidence type="ECO:0000313" key="3">
    <source>
        <dbReference type="Proteomes" id="UP000664534"/>
    </source>
</evidence>
<evidence type="ECO:0008006" key="4">
    <source>
        <dbReference type="Google" id="ProtNLM"/>
    </source>
</evidence>
<organism evidence="2 3">
    <name type="scientific">Imshaugia aleurites</name>
    <dbReference type="NCBI Taxonomy" id="172621"/>
    <lineage>
        <taxon>Eukaryota</taxon>
        <taxon>Fungi</taxon>
        <taxon>Dikarya</taxon>
        <taxon>Ascomycota</taxon>
        <taxon>Pezizomycotina</taxon>
        <taxon>Lecanoromycetes</taxon>
        <taxon>OSLEUM clade</taxon>
        <taxon>Lecanoromycetidae</taxon>
        <taxon>Lecanorales</taxon>
        <taxon>Lecanorineae</taxon>
        <taxon>Parmeliaceae</taxon>
        <taxon>Imshaugia</taxon>
    </lineage>
</organism>
<dbReference type="SUPFAM" id="SSF48264">
    <property type="entry name" value="Cytochrome P450"/>
    <property type="match status" value="1"/>
</dbReference>
<comment type="caution">
    <text evidence="2">The sequence shown here is derived from an EMBL/GenBank/DDBJ whole genome shotgun (WGS) entry which is preliminary data.</text>
</comment>
<reference evidence="2" key="1">
    <citation type="submission" date="2021-03" db="EMBL/GenBank/DDBJ databases">
        <authorList>
            <person name="Tagirdzhanova G."/>
        </authorList>
    </citation>
    <scope>NUCLEOTIDE SEQUENCE</scope>
</reference>
<comment type="similarity">
    <text evidence="1">Belongs to the cytochrome P450 family.</text>
</comment>
<dbReference type="EMBL" id="CAJPDT010000003">
    <property type="protein sequence ID" value="CAF9907275.1"/>
    <property type="molecule type" value="Genomic_DNA"/>
</dbReference>
<gene>
    <name evidence="2" type="ORF">IMSHALPRED_005488</name>
</gene>
<protein>
    <recommendedName>
        <fullName evidence="4">Cytochrome P450</fullName>
    </recommendedName>
</protein>
<keyword evidence="3" id="KW-1185">Reference proteome</keyword>
<dbReference type="PANTHER" id="PTHR24305">
    <property type="entry name" value="CYTOCHROME P450"/>
    <property type="match status" value="1"/>
</dbReference>
<dbReference type="GO" id="GO:0020037">
    <property type="term" value="F:heme binding"/>
    <property type="evidence" value="ECO:0007669"/>
    <property type="project" value="InterPro"/>
</dbReference>